<evidence type="ECO:0008006" key="3">
    <source>
        <dbReference type="Google" id="ProtNLM"/>
    </source>
</evidence>
<evidence type="ECO:0000313" key="1">
    <source>
        <dbReference type="EMBL" id="AZQ13264.1"/>
    </source>
</evidence>
<name>A0ABM7DXN6_9GAMM</name>
<sequence>MIHTLDLPYLATLPNAKSALKEHRQQNPALYERVFTRNAQTLRYYADLPSACVGQFIADTMVTDDADFLFFHVLENQEIYALYVKGHVVQREQIGLHNTILDSFGYELHQGVQIVLTSEQLPLEYEPAAAPKVISLSLGDIPADYQLVSSGRIQPKHVGGLAVFAIGLIGFVLWSSQPEPIQQSPQIDPWQQWAMEFIAQAPADTALKQVAIALAYHNLLPPDWTSDGVMVSGQTIVMPLKPVTEGQAKLGTIQAFALRYPELSLDIETKQLAFHVAPREKPELVSLGNYPMRLHDALLALGATHVTLTDAMSIGTVSRIKIAATFTDVSPAWFGTIGDSVKSEPVFLQQLSLSNGANNNVTGSLELIIEGVDADL</sequence>
<dbReference type="RefSeq" id="WP_126169612.1">
    <property type="nucleotide sequence ID" value="NZ_CP020374.1"/>
</dbReference>
<geneLocation type="plasmid" evidence="2">
    <name>psth1</name>
</geneLocation>
<proteinExistence type="predicted"/>
<protein>
    <recommendedName>
        <fullName evidence="3">Pilin accessory protein (PilO)</fullName>
    </recommendedName>
</protein>
<accession>A0ABM7DXN6</accession>
<organism evidence="1 2">
    <name type="scientific">Shewanella khirikhana</name>
    <dbReference type="NCBI Taxonomy" id="1965282"/>
    <lineage>
        <taxon>Bacteria</taxon>
        <taxon>Pseudomonadati</taxon>
        <taxon>Pseudomonadota</taxon>
        <taxon>Gammaproteobacteria</taxon>
        <taxon>Alteromonadales</taxon>
        <taxon>Shewanellaceae</taxon>
        <taxon>Shewanella</taxon>
    </lineage>
</organism>
<dbReference type="Proteomes" id="UP000278437">
    <property type="component" value="Plasmid pSTH1"/>
</dbReference>
<reference evidence="1 2" key="1">
    <citation type="submission" date="2017-03" db="EMBL/GenBank/DDBJ databases">
        <title>Full genome sequence of a non-lethal Shewanella isolate that potentiates virulence of Vibio parahaemolyticus causing acute hepatopancreatic necrosis disease (AHPND) in shrimp.</title>
        <authorList>
            <person name="Prachumwat A."/>
            <person name="Sritunyalucksana K."/>
        </authorList>
    </citation>
    <scope>NUCLEOTIDE SEQUENCE [LARGE SCALE GENOMIC DNA]</scope>
    <source>
        <strain evidence="1 2">TH2012</strain>
        <plasmid evidence="2">psth1</plasmid>
    </source>
</reference>
<keyword evidence="1" id="KW-0614">Plasmid</keyword>
<gene>
    <name evidence="1" type="ORF">STH12_04238</name>
</gene>
<dbReference type="GeneID" id="39490249"/>
<dbReference type="EMBL" id="CP020374">
    <property type="protein sequence ID" value="AZQ13264.1"/>
    <property type="molecule type" value="Genomic_DNA"/>
</dbReference>
<keyword evidence="2" id="KW-1185">Reference proteome</keyword>
<evidence type="ECO:0000313" key="2">
    <source>
        <dbReference type="Proteomes" id="UP000278437"/>
    </source>
</evidence>